<protein>
    <submittedName>
        <fullName evidence="1">Uncharacterized protein</fullName>
    </submittedName>
</protein>
<dbReference type="EMBL" id="GBRH01281732">
    <property type="protein sequence ID" value="JAD16163.1"/>
    <property type="molecule type" value="Transcribed_RNA"/>
</dbReference>
<dbReference type="AlphaFoldDB" id="A0A0A9UK55"/>
<sequence length="41" mass="4892">MFVINRTSLENLFSLLLEGLLHIQLYYHMLKRGCPICFFCN</sequence>
<accession>A0A0A9UK55</accession>
<name>A0A0A9UK55_ARUDO</name>
<organism evidence="1">
    <name type="scientific">Arundo donax</name>
    <name type="common">Giant reed</name>
    <name type="synonym">Donax arundinaceus</name>
    <dbReference type="NCBI Taxonomy" id="35708"/>
    <lineage>
        <taxon>Eukaryota</taxon>
        <taxon>Viridiplantae</taxon>
        <taxon>Streptophyta</taxon>
        <taxon>Embryophyta</taxon>
        <taxon>Tracheophyta</taxon>
        <taxon>Spermatophyta</taxon>
        <taxon>Magnoliopsida</taxon>
        <taxon>Liliopsida</taxon>
        <taxon>Poales</taxon>
        <taxon>Poaceae</taxon>
        <taxon>PACMAD clade</taxon>
        <taxon>Arundinoideae</taxon>
        <taxon>Arundineae</taxon>
        <taxon>Arundo</taxon>
    </lineage>
</organism>
<reference evidence="1" key="2">
    <citation type="journal article" date="2015" name="Data Brief">
        <title>Shoot transcriptome of the giant reed, Arundo donax.</title>
        <authorList>
            <person name="Barrero R.A."/>
            <person name="Guerrero F.D."/>
            <person name="Moolhuijzen P."/>
            <person name="Goolsby J.A."/>
            <person name="Tidwell J."/>
            <person name="Bellgard S.E."/>
            <person name="Bellgard M.I."/>
        </authorList>
    </citation>
    <scope>NUCLEOTIDE SEQUENCE</scope>
    <source>
        <tissue evidence="1">Shoot tissue taken approximately 20 cm above the soil surface</tissue>
    </source>
</reference>
<proteinExistence type="predicted"/>
<evidence type="ECO:0000313" key="1">
    <source>
        <dbReference type="EMBL" id="JAD16163.1"/>
    </source>
</evidence>
<reference evidence="1" key="1">
    <citation type="submission" date="2014-09" db="EMBL/GenBank/DDBJ databases">
        <authorList>
            <person name="Magalhaes I.L.F."/>
            <person name="Oliveira U."/>
            <person name="Santos F.R."/>
            <person name="Vidigal T.H.D.A."/>
            <person name="Brescovit A.D."/>
            <person name="Santos A.J."/>
        </authorList>
    </citation>
    <scope>NUCLEOTIDE SEQUENCE</scope>
    <source>
        <tissue evidence="1">Shoot tissue taken approximately 20 cm above the soil surface</tissue>
    </source>
</reference>